<organism evidence="2 3">
    <name type="scientific">Mycena belliarum</name>
    <dbReference type="NCBI Taxonomy" id="1033014"/>
    <lineage>
        <taxon>Eukaryota</taxon>
        <taxon>Fungi</taxon>
        <taxon>Dikarya</taxon>
        <taxon>Basidiomycota</taxon>
        <taxon>Agaricomycotina</taxon>
        <taxon>Agaricomycetes</taxon>
        <taxon>Agaricomycetidae</taxon>
        <taxon>Agaricales</taxon>
        <taxon>Marasmiineae</taxon>
        <taxon>Mycenaceae</taxon>
        <taxon>Mycena</taxon>
    </lineage>
</organism>
<feature type="region of interest" description="Disordered" evidence="1">
    <location>
        <begin position="1"/>
        <end position="81"/>
    </location>
</feature>
<proteinExistence type="predicted"/>
<keyword evidence="3" id="KW-1185">Reference proteome</keyword>
<feature type="compositionally biased region" description="Polar residues" evidence="1">
    <location>
        <begin position="1"/>
        <end position="17"/>
    </location>
</feature>
<evidence type="ECO:0000256" key="1">
    <source>
        <dbReference type="SAM" id="MobiDB-lite"/>
    </source>
</evidence>
<dbReference type="Proteomes" id="UP001222325">
    <property type="component" value="Unassembled WGS sequence"/>
</dbReference>
<reference evidence="2" key="1">
    <citation type="submission" date="2023-03" db="EMBL/GenBank/DDBJ databases">
        <title>Massive genome expansion in bonnet fungi (Mycena s.s.) driven by repeated elements and novel gene families across ecological guilds.</title>
        <authorList>
            <consortium name="Lawrence Berkeley National Laboratory"/>
            <person name="Harder C.B."/>
            <person name="Miyauchi S."/>
            <person name="Viragh M."/>
            <person name="Kuo A."/>
            <person name="Thoen E."/>
            <person name="Andreopoulos B."/>
            <person name="Lu D."/>
            <person name="Skrede I."/>
            <person name="Drula E."/>
            <person name="Henrissat B."/>
            <person name="Morin E."/>
            <person name="Kohler A."/>
            <person name="Barry K."/>
            <person name="LaButti K."/>
            <person name="Morin E."/>
            <person name="Salamov A."/>
            <person name="Lipzen A."/>
            <person name="Mereny Z."/>
            <person name="Hegedus B."/>
            <person name="Baldrian P."/>
            <person name="Stursova M."/>
            <person name="Weitz H."/>
            <person name="Taylor A."/>
            <person name="Grigoriev I.V."/>
            <person name="Nagy L.G."/>
            <person name="Martin F."/>
            <person name="Kauserud H."/>
        </authorList>
    </citation>
    <scope>NUCLEOTIDE SEQUENCE</scope>
    <source>
        <strain evidence="2">CBHHK173m</strain>
    </source>
</reference>
<comment type="caution">
    <text evidence="2">The sequence shown here is derived from an EMBL/GenBank/DDBJ whole genome shotgun (WGS) entry which is preliminary data.</text>
</comment>
<sequence length="249" mass="27665">MTSDYTGRYTKGTQAQRWQHPLQRPAIQIRAHAHRTPRPYRPSVRPATHPASRAPRLPPGRRARSSAAVANTRIRRTPSRLRPAHAERWTVVQNGHRSRWVSACRCLDLRMRKAAPRAPARRRRAPYDDDAGDWFDGDVDVWRARVACGRAARGGGCVDVSLGKSRLNTVTLCVDPCAFTDFNSNAGVVIPGAAHLRGDADGRADSGESFKRRYRCRGRSAARDSLVRRGEGMGSARSGGVESMWRYTG</sequence>
<accession>A0AAD6TYW9</accession>
<name>A0AAD6TYW9_9AGAR</name>
<dbReference type="AlphaFoldDB" id="A0AAD6TYW9"/>
<protein>
    <submittedName>
        <fullName evidence="2">Uncharacterized protein</fullName>
    </submittedName>
</protein>
<evidence type="ECO:0000313" key="2">
    <source>
        <dbReference type="EMBL" id="KAJ7082401.1"/>
    </source>
</evidence>
<gene>
    <name evidence="2" type="ORF">B0H15DRAFT_440990</name>
</gene>
<evidence type="ECO:0000313" key="3">
    <source>
        <dbReference type="Proteomes" id="UP001222325"/>
    </source>
</evidence>
<dbReference type="EMBL" id="JARJCN010000045">
    <property type="protein sequence ID" value="KAJ7082401.1"/>
    <property type="molecule type" value="Genomic_DNA"/>
</dbReference>